<dbReference type="EMBL" id="CAJPIZ010032591">
    <property type="protein sequence ID" value="CAG2120294.1"/>
    <property type="molecule type" value="Genomic_DNA"/>
</dbReference>
<dbReference type="Proteomes" id="UP000759131">
    <property type="component" value="Unassembled WGS sequence"/>
</dbReference>
<dbReference type="OrthoDB" id="6505377at2759"/>
<evidence type="ECO:0000259" key="2">
    <source>
        <dbReference type="Pfam" id="PF13632"/>
    </source>
</evidence>
<proteinExistence type="predicted"/>
<dbReference type="GO" id="GO:0019187">
    <property type="term" value="F:beta-1,4-mannosyltransferase activity"/>
    <property type="evidence" value="ECO:0007669"/>
    <property type="project" value="InterPro"/>
</dbReference>
<evidence type="ECO:0000313" key="3">
    <source>
        <dbReference type="EMBL" id="CAD7644862.1"/>
    </source>
</evidence>
<evidence type="ECO:0000313" key="4">
    <source>
        <dbReference type="Proteomes" id="UP000759131"/>
    </source>
</evidence>
<sequence length="387" mass="45031">MANVKHMVHTIIFITYIWLYYWVTDALTPNPLSHSLTNPLVKCVVVFMQILSVIALPQYIFQFLGLIVYNPFTDNDVPLKCDPLSAPFICFRVVTRGKYRRLVADNVKRHVNVCSTVGLKHFMIEVVTDNPLDLDTTNSRVREIVVPVGYQPKNGAMFKARALQYRLDTNDLADDEWIVHLDEETVMTEQSVRGVVNFVSDGRHDFGQGLITYADQQVVNPWTTLLDTQRVADDMGKVRFQFEYFNDAPFSWKGSFMVCRVKAELLVSFDHGLEGSIAEDMYFSMRALMGRHTFGWIEGPMWEKSPFTLWDYIEQRKRWMQGIWLVVHSFNIPWSIKLWRALSLYGYMTMALHALLTVYIYFMPQYSIQWISVLQIFISAVGNYMFI</sequence>
<dbReference type="InterPro" id="IPR027389">
    <property type="entry name" value="B_mannosylTrfase_Bre-3/Egh"/>
</dbReference>
<keyword evidence="1" id="KW-0812">Transmembrane</keyword>
<keyword evidence="4" id="KW-1185">Reference proteome</keyword>
<feature type="domain" description="Glycosyltransferase 2-like" evidence="2">
    <location>
        <begin position="177"/>
        <end position="365"/>
    </location>
</feature>
<dbReference type="Pfam" id="PF13632">
    <property type="entry name" value="Glyco_trans_2_3"/>
    <property type="match status" value="1"/>
</dbReference>
<feature type="transmembrane region" description="Helical" evidence="1">
    <location>
        <begin position="344"/>
        <end position="362"/>
    </location>
</feature>
<feature type="transmembrane region" description="Helical" evidence="1">
    <location>
        <begin position="44"/>
        <end position="69"/>
    </location>
</feature>
<accession>A0A7R9LNN6</accession>
<dbReference type="AlphaFoldDB" id="A0A7R9LNN6"/>
<evidence type="ECO:0000256" key="1">
    <source>
        <dbReference type="SAM" id="Phobius"/>
    </source>
</evidence>
<feature type="transmembrane region" description="Helical" evidence="1">
    <location>
        <begin position="7"/>
        <end position="24"/>
    </location>
</feature>
<dbReference type="EMBL" id="OC887166">
    <property type="protein sequence ID" value="CAD7644862.1"/>
    <property type="molecule type" value="Genomic_DNA"/>
</dbReference>
<dbReference type="InterPro" id="IPR029044">
    <property type="entry name" value="Nucleotide-diphossugar_trans"/>
</dbReference>
<dbReference type="PANTHER" id="PTHR16779">
    <property type="entry name" value="BETA-1,4-MANNOSYLTRANSFERASE EGH"/>
    <property type="match status" value="1"/>
</dbReference>
<feature type="transmembrane region" description="Helical" evidence="1">
    <location>
        <begin position="368"/>
        <end position="386"/>
    </location>
</feature>
<keyword evidence="1" id="KW-0472">Membrane</keyword>
<dbReference type="PANTHER" id="PTHR16779:SF1">
    <property type="entry name" value="BETA-1,4-MANNOSYLTRANSFERASE EGH"/>
    <property type="match status" value="1"/>
</dbReference>
<feature type="non-terminal residue" evidence="3">
    <location>
        <position position="387"/>
    </location>
</feature>
<dbReference type="SUPFAM" id="SSF53448">
    <property type="entry name" value="Nucleotide-diphospho-sugar transferases"/>
    <property type="match status" value="1"/>
</dbReference>
<protein>
    <recommendedName>
        <fullName evidence="2">Glycosyltransferase 2-like domain-containing protein</fullName>
    </recommendedName>
</protein>
<keyword evidence="1" id="KW-1133">Transmembrane helix</keyword>
<dbReference type="GO" id="GO:0005737">
    <property type="term" value="C:cytoplasm"/>
    <property type="evidence" value="ECO:0007669"/>
    <property type="project" value="TreeGrafter"/>
</dbReference>
<name>A0A7R9LNN6_9ACAR</name>
<dbReference type="InterPro" id="IPR001173">
    <property type="entry name" value="Glyco_trans_2-like"/>
</dbReference>
<dbReference type="Gene3D" id="3.90.550.10">
    <property type="entry name" value="Spore Coat Polysaccharide Biosynthesis Protein SpsA, Chain A"/>
    <property type="match status" value="1"/>
</dbReference>
<organism evidence="3">
    <name type="scientific">Medioppia subpectinata</name>
    <dbReference type="NCBI Taxonomy" id="1979941"/>
    <lineage>
        <taxon>Eukaryota</taxon>
        <taxon>Metazoa</taxon>
        <taxon>Ecdysozoa</taxon>
        <taxon>Arthropoda</taxon>
        <taxon>Chelicerata</taxon>
        <taxon>Arachnida</taxon>
        <taxon>Acari</taxon>
        <taxon>Acariformes</taxon>
        <taxon>Sarcoptiformes</taxon>
        <taxon>Oribatida</taxon>
        <taxon>Brachypylina</taxon>
        <taxon>Oppioidea</taxon>
        <taxon>Oppiidae</taxon>
        <taxon>Medioppia</taxon>
    </lineage>
</organism>
<gene>
    <name evidence="3" type="ORF">OSB1V03_LOCUS20241</name>
</gene>
<reference evidence="3" key="1">
    <citation type="submission" date="2020-11" db="EMBL/GenBank/DDBJ databases">
        <authorList>
            <person name="Tran Van P."/>
        </authorList>
    </citation>
    <scope>NUCLEOTIDE SEQUENCE</scope>
</reference>